<evidence type="ECO:0000256" key="2">
    <source>
        <dbReference type="ARBA" id="ARBA00022692"/>
    </source>
</evidence>
<dbReference type="EMBL" id="JANZXA010000001">
    <property type="protein sequence ID" value="MCT2398380.1"/>
    <property type="molecule type" value="Genomic_DNA"/>
</dbReference>
<dbReference type="Gene3D" id="1.20.120.550">
    <property type="entry name" value="Membrane associated eicosanoid/glutathione metabolism-like domain"/>
    <property type="match status" value="1"/>
</dbReference>
<protein>
    <submittedName>
        <fullName evidence="6">MAPEG family protein</fullName>
    </submittedName>
</protein>
<evidence type="ECO:0000313" key="7">
    <source>
        <dbReference type="Proteomes" id="UP001165583"/>
    </source>
</evidence>
<dbReference type="Pfam" id="PF01124">
    <property type="entry name" value="MAPEG"/>
    <property type="match status" value="1"/>
</dbReference>
<dbReference type="InterPro" id="IPR023352">
    <property type="entry name" value="MAPEG-like_dom_sf"/>
</dbReference>
<keyword evidence="4 5" id="KW-0472">Membrane</keyword>
<comment type="caution">
    <text evidence="6">The sequence shown here is derived from an EMBL/GenBank/DDBJ whole genome shotgun (WGS) entry which is preliminary data.</text>
</comment>
<proteinExistence type="predicted"/>
<accession>A0ABT2I0Q6</accession>
<feature type="transmembrane region" description="Helical" evidence="5">
    <location>
        <begin position="72"/>
        <end position="98"/>
    </location>
</feature>
<evidence type="ECO:0000256" key="3">
    <source>
        <dbReference type="ARBA" id="ARBA00022989"/>
    </source>
</evidence>
<evidence type="ECO:0000256" key="1">
    <source>
        <dbReference type="ARBA" id="ARBA00004370"/>
    </source>
</evidence>
<dbReference type="RefSeq" id="WP_260043511.1">
    <property type="nucleotide sequence ID" value="NZ_JANZXA010000001.1"/>
</dbReference>
<keyword evidence="2 5" id="KW-0812">Transmembrane</keyword>
<reference evidence="6" key="1">
    <citation type="submission" date="2022-09" db="EMBL/GenBank/DDBJ databases">
        <title>Novosphingobium sp. Nov., a polycyclic aromatic hydrocarbon-degrading bacterium isolated form mangrove sediments in HongKong.</title>
        <authorList>
            <person name="Hu Z."/>
        </authorList>
    </citation>
    <scope>NUCLEOTIDE SEQUENCE</scope>
    <source>
        <strain evidence="6">HK4-1</strain>
    </source>
</reference>
<keyword evidence="7" id="KW-1185">Reference proteome</keyword>
<evidence type="ECO:0000256" key="5">
    <source>
        <dbReference type="SAM" id="Phobius"/>
    </source>
</evidence>
<dbReference type="InterPro" id="IPR001129">
    <property type="entry name" value="Membr-assoc_MAPEG"/>
</dbReference>
<evidence type="ECO:0000313" key="6">
    <source>
        <dbReference type="EMBL" id="MCT2398380.1"/>
    </source>
</evidence>
<organism evidence="6 7">
    <name type="scientific">Novosphingobium mangrovi</name>
    <name type="common">ex Huang et al. 2023</name>
    <dbReference type="NCBI Taxonomy" id="2976432"/>
    <lineage>
        <taxon>Bacteria</taxon>
        <taxon>Pseudomonadati</taxon>
        <taxon>Pseudomonadota</taxon>
        <taxon>Alphaproteobacteria</taxon>
        <taxon>Sphingomonadales</taxon>
        <taxon>Sphingomonadaceae</taxon>
        <taxon>Novosphingobium</taxon>
    </lineage>
</organism>
<dbReference type="SUPFAM" id="SSF161084">
    <property type="entry name" value="MAPEG domain-like"/>
    <property type="match status" value="1"/>
</dbReference>
<keyword evidence="3 5" id="KW-1133">Transmembrane helix</keyword>
<name>A0ABT2I0Q6_9SPHN</name>
<dbReference type="Proteomes" id="UP001165583">
    <property type="component" value="Unassembled WGS sequence"/>
</dbReference>
<sequence length="143" mass="15234">MHATSQTLIFLPVLTVVALTFVAFVKMAIARGAAVKAGQDPDFYRAHLGAPEPEAATAAARHWDNLFELPTLFYAACITAFVMGAVGLWTLIFAWSFAGARIVQSVVHMTTNNPGPRGLAFSLGAVFVLALWVDIALAVFAAI</sequence>
<comment type="subcellular location">
    <subcellularLocation>
        <location evidence="1">Membrane</location>
    </subcellularLocation>
</comment>
<gene>
    <name evidence="6" type="ORF">NZK81_02345</name>
</gene>
<feature type="transmembrane region" description="Helical" evidence="5">
    <location>
        <begin position="7"/>
        <end position="29"/>
    </location>
</feature>
<evidence type="ECO:0000256" key="4">
    <source>
        <dbReference type="ARBA" id="ARBA00023136"/>
    </source>
</evidence>
<feature type="transmembrane region" description="Helical" evidence="5">
    <location>
        <begin position="119"/>
        <end position="142"/>
    </location>
</feature>